<dbReference type="EMBL" id="JAULSV010000007">
    <property type="protein sequence ID" value="KAK0639914.1"/>
    <property type="molecule type" value="Genomic_DNA"/>
</dbReference>
<comment type="caution">
    <text evidence="2">The sequence shown here is derived from an EMBL/GenBank/DDBJ whole genome shotgun (WGS) entry which is preliminary data.</text>
</comment>
<name>A0AA39XTG1_9PEZI</name>
<reference evidence="2" key="1">
    <citation type="submission" date="2023-06" db="EMBL/GenBank/DDBJ databases">
        <title>Genome-scale phylogeny and comparative genomics of the fungal order Sordariales.</title>
        <authorList>
            <consortium name="Lawrence Berkeley National Laboratory"/>
            <person name="Hensen N."/>
            <person name="Bonometti L."/>
            <person name="Westerberg I."/>
            <person name="Brannstrom I.O."/>
            <person name="Guillou S."/>
            <person name="Cros-Aarteil S."/>
            <person name="Calhoun S."/>
            <person name="Haridas S."/>
            <person name="Kuo A."/>
            <person name="Mondo S."/>
            <person name="Pangilinan J."/>
            <person name="Riley R."/>
            <person name="Labutti K."/>
            <person name="Andreopoulos B."/>
            <person name="Lipzen A."/>
            <person name="Chen C."/>
            <person name="Yanf M."/>
            <person name="Daum C."/>
            <person name="Ng V."/>
            <person name="Clum A."/>
            <person name="Steindorff A."/>
            <person name="Ohm R."/>
            <person name="Martin F."/>
            <person name="Silar P."/>
            <person name="Natvig D."/>
            <person name="Lalanne C."/>
            <person name="Gautier V."/>
            <person name="Ament-Velasquez S.L."/>
            <person name="Kruys A."/>
            <person name="Hutchinson M.I."/>
            <person name="Powell A.J."/>
            <person name="Barry K."/>
            <person name="Miller A.N."/>
            <person name="Grigoriev I.V."/>
            <person name="Debuchy R."/>
            <person name="Gladieux P."/>
            <person name="Thoren M.H."/>
            <person name="Johannesson H."/>
        </authorList>
    </citation>
    <scope>NUCLEOTIDE SEQUENCE</scope>
    <source>
        <strain evidence="2">SMH2532-1</strain>
    </source>
</reference>
<evidence type="ECO:0000256" key="1">
    <source>
        <dbReference type="SAM" id="SignalP"/>
    </source>
</evidence>
<gene>
    <name evidence="2" type="ORF">B0T16DRAFT_249435</name>
</gene>
<protein>
    <submittedName>
        <fullName evidence="2">Uncharacterized protein</fullName>
    </submittedName>
</protein>
<feature type="chain" id="PRO_5041214656" evidence="1">
    <location>
        <begin position="19"/>
        <end position="116"/>
    </location>
</feature>
<keyword evidence="1" id="KW-0732">Signal</keyword>
<organism evidence="2 3">
    <name type="scientific">Cercophora newfieldiana</name>
    <dbReference type="NCBI Taxonomy" id="92897"/>
    <lineage>
        <taxon>Eukaryota</taxon>
        <taxon>Fungi</taxon>
        <taxon>Dikarya</taxon>
        <taxon>Ascomycota</taxon>
        <taxon>Pezizomycotina</taxon>
        <taxon>Sordariomycetes</taxon>
        <taxon>Sordariomycetidae</taxon>
        <taxon>Sordariales</taxon>
        <taxon>Lasiosphaeriaceae</taxon>
        <taxon>Cercophora</taxon>
    </lineage>
</organism>
<evidence type="ECO:0000313" key="3">
    <source>
        <dbReference type="Proteomes" id="UP001174936"/>
    </source>
</evidence>
<feature type="signal peptide" evidence="1">
    <location>
        <begin position="1"/>
        <end position="18"/>
    </location>
</feature>
<proteinExistence type="predicted"/>
<evidence type="ECO:0000313" key="2">
    <source>
        <dbReference type="EMBL" id="KAK0639914.1"/>
    </source>
</evidence>
<sequence length="116" mass="13479">MPATLSLLPFLLPRFSLSQPRLSLAVLPFLPLFFSPHLKPCLRPLLESQDDLFSPARAQNVRRVRNEREREIDVIMLWLPWWRTGDRDCSRKKGGRKIPSAKSRSEETMCVLYVGM</sequence>
<dbReference type="Proteomes" id="UP001174936">
    <property type="component" value="Unassembled WGS sequence"/>
</dbReference>
<accession>A0AA39XTG1</accession>
<keyword evidence="3" id="KW-1185">Reference proteome</keyword>
<dbReference type="AlphaFoldDB" id="A0AA39XTG1"/>